<evidence type="ECO:0000259" key="2">
    <source>
        <dbReference type="Pfam" id="PF04326"/>
    </source>
</evidence>
<accession>A0A3B9GZD8</accession>
<gene>
    <name evidence="3" type="ORF">DCG58_10480</name>
</gene>
<protein>
    <recommendedName>
        <fullName evidence="2">Schlafen AlbA-2 domain-containing protein</fullName>
    </recommendedName>
</protein>
<dbReference type="InterPro" id="IPR038475">
    <property type="entry name" value="RecG_C_sf"/>
</dbReference>
<feature type="non-terminal residue" evidence="3">
    <location>
        <position position="625"/>
    </location>
</feature>
<dbReference type="Proteomes" id="UP000259610">
    <property type="component" value="Unassembled WGS sequence"/>
</dbReference>
<organism evidence="3 4">
    <name type="scientific">Hyphomonas adhaerens</name>
    <dbReference type="NCBI Taxonomy" id="81029"/>
    <lineage>
        <taxon>Bacteria</taxon>
        <taxon>Pseudomonadati</taxon>
        <taxon>Pseudomonadota</taxon>
        <taxon>Alphaproteobacteria</taxon>
        <taxon>Hyphomonadales</taxon>
        <taxon>Hyphomonadaceae</taxon>
        <taxon>Hyphomonas</taxon>
    </lineage>
</organism>
<sequence>MATPEFISVYSDPDAHQDFLCAADDGQFEGQHFDRKQAGDSNGSTPLSKSGLSSLREHVERTISGFANATGGLLVIGVSKNGEVIGVDHLTDDQKTSLLDFSNLRGAHPQGKLHTLQVGSDTREIAIVKVETDDRTYCWRAKDDAAWQRRGTQTVQLKGLELEQLKRDRKVVEFERMRADDFDEGDIDVAVLREFTKSKQYGRDAKPIDVLRDAGALNGKAQHREWTNAGALFFTSNPRRIFAHAYVRLLRFDCRYEDEDERPTPTFERDFDGPLTKQVRDLRTFVSDTGFFKSFEVRAADGGFVSEPEYPFIAIDEAIVNAIAHRDYAIQLPIFCEKYEDAFVVKSPGKLQQQFETPPEFKLTEVVLESRLRNPRLMDWLREMKDAKGAAFVKAIREGTRRMRDEMEQLGLPAPVFINRPAETILLLRNDIKRRTAKPTGLAASEDISSSEFANLYKLNGFDGGGARPRETENRRLFLTALRDKLEATGWVVDRFDKGRIIAHPRGAQEPLPESLRSIVRLLPAYELSVRSFFGNAYLAVDFSLQVQSILKLSDAINKFGLQELVGLRAFAMDGEILIRGRILAINGGLAEIRQFDTNETFTATVAKVFPALQRAQLDRLVREA</sequence>
<dbReference type="AlphaFoldDB" id="A0A3B9GZD8"/>
<dbReference type="PANTHER" id="PTHR30595:SF6">
    <property type="entry name" value="SCHLAFEN ALBA-2 DOMAIN-CONTAINING PROTEIN"/>
    <property type="match status" value="1"/>
</dbReference>
<dbReference type="InterPro" id="IPR038461">
    <property type="entry name" value="Schlafen_AlbA_2_dom_sf"/>
</dbReference>
<name>A0A3B9GZD8_9PROT</name>
<dbReference type="PANTHER" id="PTHR30595">
    <property type="entry name" value="GLPR-RELATED TRANSCRIPTIONAL REPRESSOR"/>
    <property type="match status" value="1"/>
</dbReference>
<evidence type="ECO:0000313" key="4">
    <source>
        <dbReference type="Proteomes" id="UP000259610"/>
    </source>
</evidence>
<dbReference type="EMBL" id="DMAN01000231">
    <property type="protein sequence ID" value="HAE27576.1"/>
    <property type="molecule type" value="Genomic_DNA"/>
</dbReference>
<feature type="compositionally biased region" description="Polar residues" evidence="1">
    <location>
        <begin position="39"/>
        <end position="52"/>
    </location>
</feature>
<dbReference type="Gene3D" id="3.30.950.30">
    <property type="entry name" value="Schlafen, AAA domain"/>
    <property type="match status" value="1"/>
</dbReference>
<dbReference type="Pfam" id="PF13749">
    <property type="entry name" value="HATPase_c_4"/>
    <property type="match status" value="1"/>
</dbReference>
<feature type="region of interest" description="Disordered" evidence="1">
    <location>
        <begin position="32"/>
        <end position="52"/>
    </location>
</feature>
<proteinExistence type="predicted"/>
<feature type="domain" description="Schlafen AlbA-2" evidence="2">
    <location>
        <begin position="29"/>
        <end position="157"/>
    </location>
</feature>
<reference evidence="3 4" key="1">
    <citation type="journal article" date="2018" name="Nat. Biotechnol.">
        <title>A standardized bacterial taxonomy based on genome phylogeny substantially revises the tree of life.</title>
        <authorList>
            <person name="Parks D.H."/>
            <person name="Chuvochina M."/>
            <person name="Waite D.W."/>
            <person name="Rinke C."/>
            <person name="Skarshewski A."/>
            <person name="Chaumeil P.A."/>
            <person name="Hugenholtz P."/>
        </authorList>
    </citation>
    <scope>NUCLEOTIDE SEQUENCE [LARGE SCALE GENOMIC DNA]</scope>
    <source>
        <strain evidence="3">UBA8733</strain>
    </source>
</reference>
<dbReference type="Gene3D" id="3.30.565.60">
    <property type="match status" value="1"/>
</dbReference>
<dbReference type="InterPro" id="IPR007421">
    <property type="entry name" value="Schlafen_AlbA_2_dom"/>
</dbReference>
<evidence type="ECO:0000256" key="1">
    <source>
        <dbReference type="SAM" id="MobiDB-lite"/>
    </source>
</evidence>
<evidence type="ECO:0000313" key="3">
    <source>
        <dbReference type="EMBL" id="HAE27576.1"/>
    </source>
</evidence>
<comment type="caution">
    <text evidence="3">The sequence shown here is derived from an EMBL/GenBank/DDBJ whole genome shotgun (WGS) entry which is preliminary data.</text>
</comment>
<dbReference type="Pfam" id="PF04326">
    <property type="entry name" value="SLFN_AlbA_2"/>
    <property type="match status" value="1"/>
</dbReference>